<proteinExistence type="predicted"/>
<reference evidence="1 2" key="1">
    <citation type="submission" date="2013-11" db="EMBL/GenBank/DDBJ databases">
        <title>Genome sequencing of Stegodyphus mimosarum.</title>
        <authorList>
            <person name="Bechsgaard J."/>
        </authorList>
    </citation>
    <scope>NUCLEOTIDE SEQUENCE [LARGE SCALE GENOMIC DNA]</scope>
</reference>
<evidence type="ECO:0000313" key="2">
    <source>
        <dbReference type="Proteomes" id="UP000054359"/>
    </source>
</evidence>
<accession>A0A087TZP1</accession>
<feature type="non-terminal residue" evidence="1">
    <location>
        <position position="34"/>
    </location>
</feature>
<sequence length="34" mass="3945">QILQHNVLHHFPRAAEISWKKCILFLVPLNSTSC</sequence>
<organism evidence="1 2">
    <name type="scientific">Stegodyphus mimosarum</name>
    <name type="common">African social velvet spider</name>
    <dbReference type="NCBI Taxonomy" id="407821"/>
    <lineage>
        <taxon>Eukaryota</taxon>
        <taxon>Metazoa</taxon>
        <taxon>Ecdysozoa</taxon>
        <taxon>Arthropoda</taxon>
        <taxon>Chelicerata</taxon>
        <taxon>Arachnida</taxon>
        <taxon>Araneae</taxon>
        <taxon>Araneomorphae</taxon>
        <taxon>Entelegynae</taxon>
        <taxon>Eresoidea</taxon>
        <taxon>Eresidae</taxon>
        <taxon>Stegodyphus</taxon>
    </lineage>
</organism>
<dbReference type="AlphaFoldDB" id="A0A087TZP1"/>
<dbReference type="EMBL" id="KK117478">
    <property type="protein sequence ID" value="KFM70580.1"/>
    <property type="molecule type" value="Genomic_DNA"/>
</dbReference>
<protein>
    <submittedName>
        <fullName evidence="1">Uncharacterized protein</fullName>
    </submittedName>
</protein>
<feature type="non-terminal residue" evidence="1">
    <location>
        <position position="1"/>
    </location>
</feature>
<gene>
    <name evidence="1" type="ORF">X975_21768</name>
</gene>
<evidence type="ECO:0000313" key="1">
    <source>
        <dbReference type="EMBL" id="KFM70580.1"/>
    </source>
</evidence>
<dbReference type="Proteomes" id="UP000054359">
    <property type="component" value="Unassembled WGS sequence"/>
</dbReference>
<keyword evidence="2" id="KW-1185">Reference proteome</keyword>
<name>A0A087TZP1_STEMI</name>